<gene>
    <name evidence="3" type="ORF">AFM16_35875</name>
    <name evidence="4" type="ORF">HCX60_36475</name>
</gene>
<keyword evidence="5" id="KW-1185">Reference proteome</keyword>
<keyword evidence="2" id="KW-0732">Signal</keyword>
<evidence type="ECO:0000256" key="2">
    <source>
        <dbReference type="SAM" id="SignalP"/>
    </source>
</evidence>
<evidence type="ECO:0000313" key="3">
    <source>
        <dbReference type="EMBL" id="OOQ47995.1"/>
    </source>
</evidence>
<dbReference type="RefSeq" id="WP_030782301.1">
    <property type="nucleotide sequence ID" value="NZ_CM007717.1"/>
</dbReference>
<evidence type="ECO:0000313" key="4">
    <source>
        <dbReference type="EMBL" id="QIT48343.1"/>
    </source>
</evidence>
<feature type="region of interest" description="Disordered" evidence="1">
    <location>
        <begin position="145"/>
        <end position="170"/>
    </location>
</feature>
<proteinExistence type="predicted"/>
<reference evidence="4 6" key="2">
    <citation type="submission" date="2020-03" db="EMBL/GenBank/DDBJ databases">
        <title>Is there a link between lipid content and antibiotic production in Streptomyces?</title>
        <authorList>
            <person name="David M."/>
            <person name="Lejeune C."/>
            <person name="Abreu S."/>
            <person name="Thibessard A."/>
            <person name="Leblond P."/>
            <person name="Chaminade P."/>
            <person name="Virolle M.-J."/>
        </authorList>
    </citation>
    <scope>NUCLEOTIDE SEQUENCE [LARGE SCALE GENOMIC DNA]</scope>
    <source>
        <strain evidence="4 6">DSM 41481</strain>
    </source>
</reference>
<dbReference type="EMBL" id="CP050692">
    <property type="protein sequence ID" value="QIT48343.1"/>
    <property type="molecule type" value="Genomic_DNA"/>
</dbReference>
<protein>
    <recommendedName>
        <fullName evidence="7">DUF5666 domain-containing protein</fullName>
    </recommendedName>
</protein>
<dbReference type="Proteomes" id="UP000190306">
    <property type="component" value="Chromosome"/>
</dbReference>
<dbReference type="Proteomes" id="UP000502504">
    <property type="component" value="Chromosome"/>
</dbReference>
<name>A0AAE6YER3_STRAT</name>
<evidence type="ECO:0008006" key="7">
    <source>
        <dbReference type="Google" id="ProtNLM"/>
    </source>
</evidence>
<evidence type="ECO:0000256" key="1">
    <source>
        <dbReference type="SAM" id="MobiDB-lite"/>
    </source>
</evidence>
<sequence length="321" mass="32604">MPARRVLLAAPALALAVSLAAPLPALAAPSPAPTTNSPGPLPEPRAVTADGRPAKIADVLEHCEKNRSGCRFLIDRALGIEFATTVRSLGNAVVNCTQDPITIERTVTLHAGTTDNISGEISGSVTAEGSIGASGEVTTTLANDITSSHKTPDLSKGPTSESGTKTSVGAGARLTGQTSASLAFQAAFKAAYAKTWTVESTESTTYKTTVRAHDMLVFGATVAMRRVVGQLVTDGGGSVLNVAVDSPSMVNDSHFVAQTYAAPAGVCSGTRPPDATARDDDNTGGGPGGLRNGTPREIPARTAVPPDAAPQREVVLSPAAS</sequence>
<feature type="signal peptide" evidence="2">
    <location>
        <begin position="1"/>
        <end position="27"/>
    </location>
</feature>
<feature type="chain" id="PRO_5042210270" description="DUF5666 domain-containing protein" evidence="2">
    <location>
        <begin position="28"/>
        <end position="321"/>
    </location>
</feature>
<feature type="compositionally biased region" description="Polar residues" evidence="1">
    <location>
        <begin position="157"/>
        <end position="167"/>
    </location>
</feature>
<dbReference type="AlphaFoldDB" id="A0AAE6YER3"/>
<evidence type="ECO:0000313" key="6">
    <source>
        <dbReference type="Proteomes" id="UP000502504"/>
    </source>
</evidence>
<accession>A0AAE6YER3</accession>
<organism evidence="4 6">
    <name type="scientific">Streptomyces antibioticus</name>
    <dbReference type="NCBI Taxonomy" id="1890"/>
    <lineage>
        <taxon>Bacteria</taxon>
        <taxon>Bacillati</taxon>
        <taxon>Actinomycetota</taxon>
        <taxon>Actinomycetes</taxon>
        <taxon>Kitasatosporales</taxon>
        <taxon>Streptomycetaceae</taxon>
        <taxon>Streptomyces</taxon>
    </lineage>
</organism>
<reference evidence="3 5" key="1">
    <citation type="submission" date="2015-07" db="EMBL/GenBank/DDBJ databases">
        <title>Draft Genome Sequence of Streptomyces antibioticus, IMRU 3720 reveals insights in the evolution of actinomycin biosynthetic gene clusters in Streptomyces.</title>
        <authorList>
            <person name="Crnovcic I."/>
            <person name="Ruckert C."/>
            <person name="Kalinowksi J."/>
            <person name="Keller U."/>
        </authorList>
    </citation>
    <scope>NUCLEOTIDE SEQUENCE [LARGE SCALE GENOMIC DNA]</scope>
    <source>
        <strain evidence="3 5">DSM 41481</strain>
    </source>
</reference>
<dbReference type="EMBL" id="LHQL01000014">
    <property type="protein sequence ID" value="OOQ47995.1"/>
    <property type="molecule type" value="Genomic_DNA"/>
</dbReference>
<evidence type="ECO:0000313" key="5">
    <source>
        <dbReference type="Proteomes" id="UP000190306"/>
    </source>
</evidence>
<feature type="region of interest" description="Disordered" evidence="1">
    <location>
        <begin position="266"/>
        <end position="321"/>
    </location>
</feature>